<evidence type="ECO:0000256" key="1">
    <source>
        <dbReference type="ARBA" id="ARBA00010090"/>
    </source>
</evidence>
<reference evidence="3" key="1">
    <citation type="journal article" date="2019" name="bioRxiv">
        <title>The Genome of the Zebra Mussel, Dreissena polymorpha: A Resource for Invasive Species Research.</title>
        <authorList>
            <person name="McCartney M.A."/>
            <person name="Auch B."/>
            <person name="Kono T."/>
            <person name="Mallez S."/>
            <person name="Zhang Y."/>
            <person name="Obille A."/>
            <person name="Becker A."/>
            <person name="Abrahante J.E."/>
            <person name="Garbe J."/>
            <person name="Badalamenti J.P."/>
            <person name="Herman A."/>
            <person name="Mangelson H."/>
            <person name="Liachko I."/>
            <person name="Sullivan S."/>
            <person name="Sone E.D."/>
            <person name="Koren S."/>
            <person name="Silverstein K.A.T."/>
            <person name="Beckman K.B."/>
            <person name="Gohl D.M."/>
        </authorList>
    </citation>
    <scope>NUCLEOTIDE SEQUENCE</scope>
    <source>
        <strain evidence="3">Duluth1</strain>
        <tissue evidence="3">Whole animal</tissue>
    </source>
</reference>
<name>A0A9D4R0R6_DREPO</name>
<organism evidence="3 4">
    <name type="scientific">Dreissena polymorpha</name>
    <name type="common">Zebra mussel</name>
    <name type="synonym">Mytilus polymorpha</name>
    <dbReference type="NCBI Taxonomy" id="45954"/>
    <lineage>
        <taxon>Eukaryota</taxon>
        <taxon>Metazoa</taxon>
        <taxon>Spiralia</taxon>
        <taxon>Lophotrochozoa</taxon>
        <taxon>Mollusca</taxon>
        <taxon>Bivalvia</taxon>
        <taxon>Autobranchia</taxon>
        <taxon>Heteroconchia</taxon>
        <taxon>Euheterodonta</taxon>
        <taxon>Imparidentia</taxon>
        <taxon>Neoheterodontei</taxon>
        <taxon>Myida</taxon>
        <taxon>Dreissenoidea</taxon>
        <taxon>Dreissenidae</taxon>
        <taxon>Dreissena</taxon>
    </lineage>
</organism>
<dbReference type="InterPro" id="IPR008405">
    <property type="entry name" value="ApoL"/>
</dbReference>
<evidence type="ECO:0000256" key="2">
    <source>
        <dbReference type="SAM" id="Phobius"/>
    </source>
</evidence>
<dbReference type="AlphaFoldDB" id="A0A9D4R0R6"/>
<dbReference type="GO" id="GO:0005576">
    <property type="term" value="C:extracellular region"/>
    <property type="evidence" value="ECO:0007669"/>
    <property type="project" value="InterPro"/>
</dbReference>
<feature type="transmembrane region" description="Helical" evidence="2">
    <location>
        <begin position="43"/>
        <end position="65"/>
    </location>
</feature>
<dbReference type="Proteomes" id="UP000828390">
    <property type="component" value="Unassembled WGS sequence"/>
</dbReference>
<reference evidence="3" key="2">
    <citation type="submission" date="2020-11" db="EMBL/GenBank/DDBJ databases">
        <authorList>
            <person name="McCartney M.A."/>
            <person name="Auch B."/>
            <person name="Kono T."/>
            <person name="Mallez S."/>
            <person name="Becker A."/>
            <person name="Gohl D.M."/>
            <person name="Silverstein K.A.T."/>
            <person name="Koren S."/>
            <person name="Bechman K.B."/>
            <person name="Herman A."/>
            <person name="Abrahante J.E."/>
            <person name="Garbe J."/>
        </authorList>
    </citation>
    <scope>NUCLEOTIDE SEQUENCE</scope>
    <source>
        <strain evidence="3">Duluth1</strain>
        <tissue evidence="3">Whole animal</tissue>
    </source>
</reference>
<protein>
    <submittedName>
        <fullName evidence="3">Uncharacterized protein</fullName>
    </submittedName>
</protein>
<keyword evidence="2" id="KW-0472">Membrane</keyword>
<evidence type="ECO:0000313" key="3">
    <source>
        <dbReference type="EMBL" id="KAH3850816.1"/>
    </source>
</evidence>
<dbReference type="GO" id="GO:0008289">
    <property type="term" value="F:lipid binding"/>
    <property type="evidence" value="ECO:0007669"/>
    <property type="project" value="InterPro"/>
</dbReference>
<dbReference type="Pfam" id="PF05461">
    <property type="entry name" value="ApoL"/>
    <property type="match status" value="1"/>
</dbReference>
<sequence>MPSELKERRGRVNDAVIGLSISGIVGGMIGIVGLALIPVSFGASLRLTIAGVVIGASSGIAQGGFRIHEAVKQNQ</sequence>
<gene>
    <name evidence="3" type="ORF">DPMN_093290</name>
</gene>
<keyword evidence="2" id="KW-0812">Transmembrane</keyword>
<dbReference type="GO" id="GO:0042157">
    <property type="term" value="P:lipoprotein metabolic process"/>
    <property type="evidence" value="ECO:0007669"/>
    <property type="project" value="InterPro"/>
</dbReference>
<keyword evidence="4" id="KW-1185">Reference proteome</keyword>
<comment type="caution">
    <text evidence="3">The sequence shown here is derived from an EMBL/GenBank/DDBJ whole genome shotgun (WGS) entry which is preliminary data.</text>
</comment>
<keyword evidence="2" id="KW-1133">Transmembrane helix</keyword>
<feature type="transmembrane region" description="Helical" evidence="2">
    <location>
        <begin position="12"/>
        <end position="37"/>
    </location>
</feature>
<proteinExistence type="inferred from homology"/>
<dbReference type="EMBL" id="JAIWYP010000003">
    <property type="protein sequence ID" value="KAH3850816.1"/>
    <property type="molecule type" value="Genomic_DNA"/>
</dbReference>
<dbReference type="GO" id="GO:0006869">
    <property type="term" value="P:lipid transport"/>
    <property type="evidence" value="ECO:0007669"/>
    <property type="project" value="InterPro"/>
</dbReference>
<accession>A0A9D4R0R6</accession>
<evidence type="ECO:0000313" key="4">
    <source>
        <dbReference type="Proteomes" id="UP000828390"/>
    </source>
</evidence>
<comment type="similarity">
    <text evidence="1">Belongs to the apolipoprotein L family.</text>
</comment>